<protein>
    <submittedName>
        <fullName evidence="2">AMP-binding protein</fullName>
    </submittedName>
</protein>
<dbReference type="InterPro" id="IPR042099">
    <property type="entry name" value="ANL_N_sf"/>
</dbReference>
<dbReference type="Gene3D" id="3.40.50.12780">
    <property type="entry name" value="N-terminal domain of ligase-like"/>
    <property type="match status" value="1"/>
</dbReference>
<evidence type="ECO:0000259" key="1">
    <source>
        <dbReference type="Pfam" id="PF00501"/>
    </source>
</evidence>
<accession>A0A9D1L076</accession>
<dbReference type="PANTHER" id="PTHR45527:SF1">
    <property type="entry name" value="FATTY ACID SYNTHASE"/>
    <property type="match status" value="1"/>
</dbReference>
<evidence type="ECO:0000313" key="3">
    <source>
        <dbReference type="Proteomes" id="UP000824175"/>
    </source>
</evidence>
<feature type="non-terminal residue" evidence="2">
    <location>
        <position position="1"/>
    </location>
</feature>
<dbReference type="GO" id="GO:0005737">
    <property type="term" value="C:cytoplasm"/>
    <property type="evidence" value="ECO:0007669"/>
    <property type="project" value="TreeGrafter"/>
</dbReference>
<gene>
    <name evidence="2" type="ORF">IAD15_01725</name>
</gene>
<dbReference type="SUPFAM" id="SSF56801">
    <property type="entry name" value="Acetyl-CoA synthetase-like"/>
    <property type="match status" value="1"/>
</dbReference>
<dbReference type="Gene3D" id="3.30.300.30">
    <property type="match status" value="1"/>
</dbReference>
<dbReference type="PROSITE" id="PS00455">
    <property type="entry name" value="AMP_BINDING"/>
    <property type="match status" value="1"/>
</dbReference>
<feature type="domain" description="AMP-dependent synthetase/ligase" evidence="1">
    <location>
        <begin position="6"/>
        <end position="292"/>
    </location>
</feature>
<reference evidence="2" key="2">
    <citation type="journal article" date="2021" name="PeerJ">
        <title>Extensive microbial diversity within the chicken gut microbiome revealed by metagenomics and culture.</title>
        <authorList>
            <person name="Gilroy R."/>
            <person name="Ravi A."/>
            <person name="Getino M."/>
            <person name="Pursley I."/>
            <person name="Horton D.L."/>
            <person name="Alikhan N.F."/>
            <person name="Baker D."/>
            <person name="Gharbi K."/>
            <person name="Hall N."/>
            <person name="Watson M."/>
            <person name="Adriaenssens E.M."/>
            <person name="Foster-Nyarko E."/>
            <person name="Jarju S."/>
            <person name="Secka A."/>
            <person name="Antonio M."/>
            <person name="Oren A."/>
            <person name="Chaudhuri R.R."/>
            <person name="La Ragione R."/>
            <person name="Hildebrand F."/>
            <person name="Pallen M.J."/>
        </authorList>
    </citation>
    <scope>NUCLEOTIDE SEQUENCE</scope>
    <source>
        <strain evidence="2">CHK195-11698</strain>
    </source>
</reference>
<dbReference type="EMBL" id="DVMJ01000010">
    <property type="protein sequence ID" value="HIU12776.1"/>
    <property type="molecule type" value="Genomic_DNA"/>
</dbReference>
<dbReference type="GO" id="GO:0043041">
    <property type="term" value="P:amino acid activation for nonribosomal peptide biosynthetic process"/>
    <property type="evidence" value="ECO:0007669"/>
    <property type="project" value="TreeGrafter"/>
</dbReference>
<dbReference type="InterPro" id="IPR045851">
    <property type="entry name" value="AMP-bd_C_sf"/>
</dbReference>
<organism evidence="2 3">
    <name type="scientific">Candidatus Fimiplasma intestinipullorum</name>
    <dbReference type="NCBI Taxonomy" id="2840825"/>
    <lineage>
        <taxon>Bacteria</taxon>
        <taxon>Bacillati</taxon>
        <taxon>Bacillota</taxon>
        <taxon>Clostridia</taxon>
        <taxon>Eubacteriales</taxon>
        <taxon>Candidatus Fimiplasma</taxon>
    </lineage>
</organism>
<dbReference type="PANTHER" id="PTHR45527">
    <property type="entry name" value="NONRIBOSOMAL PEPTIDE SYNTHETASE"/>
    <property type="match status" value="1"/>
</dbReference>
<dbReference type="GO" id="GO:0031177">
    <property type="term" value="F:phosphopantetheine binding"/>
    <property type="evidence" value="ECO:0007669"/>
    <property type="project" value="TreeGrafter"/>
</dbReference>
<dbReference type="InterPro" id="IPR000873">
    <property type="entry name" value="AMP-dep_synth/lig_dom"/>
</dbReference>
<reference evidence="2" key="1">
    <citation type="submission" date="2020-10" db="EMBL/GenBank/DDBJ databases">
        <authorList>
            <person name="Gilroy R."/>
        </authorList>
    </citation>
    <scope>NUCLEOTIDE SEQUENCE</scope>
    <source>
        <strain evidence="2">CHK195-11698</strain>
    </source>
</reference>
<dbReference type="GO" id="GO:0044550">
    <property type="term" value="P:secondary metabolite biosynthetic process"/>
    <property type="evidence" value="ECO:0007669"/>
    <property type="project" value="TreeGrafter"/>
</dbReference>
<dbReference type="Pfam" id="PF00501">
    <property type="entry name" value="AMP-binding"/>
    <property type="match status" value="1"/>
</dbReference>
<evidence type="ECO:0000313" key="2">
    <source>
        <dbReference type="EMBL" id="HIU12776.1"/>
    </source>
</evidence>
<dbReference type="AlphaFoldDB" id="A0A9D1L076"/>
<dbReference type="Proteomes" id="UP000824175">
    <property type="component" value="Unassembled WGS sequence"/>
</dbReference>
<comment type="caution">
    <text evidence="2">The sequence shown here is derived from an EMBL/GenBank/DDBJ whole genome shotgun (WGS) entry which is preliminary data.</text>
</comment>
<proteinExistence type="predicted"/>
<name>A0A9D1L076_9FIRM</name>
<dbReference type="InterPro" id="IPR020845">
    <property type="entry name" value="AMP-binding_CS"/>
</dbReference>
<sequence length="436" mass="50060">YTLNFYTLLNPELPEQRLRQIQEILQARYVVTDLQHYELAKRLFMNCEILLIEKTPEASKEDTQHVLEKMERHVDIDPLYIHFTSGSTGVPKGVVVSHQSVIEFIDIFTQTFRLGPNDRIGNQAPFDFDVSVKDIYSCLKVGATLVIIPRRHFSNPTALMDYLCDQGITTLIWAVSALSLICIFHGLRYRIPKTITKVMFSGEVMPLKHLKQWQDALPEAMFVNLYGPTEVTCNCTYHIVDPLRDYEKGIPIGHPFMNEAVFLLADDGTQITTAYQTGEIVVRGRCLALGYYHQTEETAKHFIQNPLCSQYPERVYLTGDLGYYNEQGELVYAGRKDFQIKYLGHRIELEEIERQVLTIHEVTACCCLFEPQKKKLYGFYVGTLSPANLVRTLRTYLPAYMIPGQMIKLEKLPLSKNGKTDRQALKRRLTGESETV</sequence>